<accession>A0A4Z1C9D6</accession>
<evidence type="ECO:0000313" key="2">
    <source>
        <dbReference type="EMBL" id="TGN39976.1"/>
    </source>
</evidence>
<evidence type="ECO:0000256" key="1">
    <source>
        <dbReference type="SAM" id="Phobius"/>
    </source>
</evidence>
<feature type="transmembrane region" description="Helical" evidence="1">
    <location>
        <begin position="186"/>
        <end position="205"/>
    </location>
</feature>
<proteinExistence type="predicted"/>
<feature type="transmembrane region" description="Helical" evidence="1">
    <location>
        <begin position="313"/>
        <end position="335"/>
    </location>
</feature>
<feature type="transmembrane region" description="Helical" evidence="1">
    <location>
        <begin position="12"/>
        <end position="31"/>
    </location>
</feature>
<gene>
    <name evidence="2" type="ORF">E5Q11_06675</name>
</gene>
<feature type="transmembrane region" description="Helical" evidence="1">
    <location>
        <begin position="155"/>
        <end position="177"/>
    </location>
</feature>
<feature type="transmembrane region" description="Helical" evidence="1">
    <location>
        <begin position="102"/>
        <end position="120"/>
    </location>
</feature>
<sequence length="654" mass="72795">MFDEKLQSIGSQLLLIAFCWVVILVLGYFVYSPALSGPFLFDDYGNLKSLGLYGGVTDWETFKSFVFGGFSGPTGRPISLLTFLLDATNWPAPSAGFKHTNLLFHLFNGTLVFVLAFQILQVFGRFALKRSLWLAFIVASLWLLHPYLISTTMYVVQRMAMLSAMFCLLGMISYLYFRKMLPGKPMAAYAGMTLSIGIFTILATFSKENGAVLPVLILCLEATVIKSNASFPPLNRAWKWLAFVVPSLVLAYMLLKGPFSAGWFQDYATRDFSPYQRLLTQFRVTLSYLLSWLSPSVSGGQIFYDDITVSKSILSPVITLPALVMVVGLILMALWKRSEWPVLSFVILFYFASLAIESTTIGLEMKFDHRVYLGSVFILLPVIAWTANNLRPALKVSASIVTVLVLASLTYFAASLWGNYQHLTMVWATKHPTSVRSQTEAAQMLFSYGRPADSRELLNQASERIPDNFRLRLTQVLVQCVTGGVKNNDLDSVKALARTGPYRHTDFNLLSSLLTRSGDPNCKGVNQADARDITGALLESSDYTSRRNLAYAHLHYYHGLVLLRAGEQQRALELLNEALESRSSLHMRMNIASYKASAGLYQQALEDAKFVEKRLESGEVTGRAAVESPQLKDVKHFIDVVEQDIASAGPAGED</sequence>
<feature type="transmembrane region" description="Helical" evidence="1">
    <location>
        <begin position="399"/>
        <end position="420"/>
    </location>
</feature>
<evidence type="ECO:0000313" key="3">
    <source>
        <dbReference type="Proteomes" id="UP000298325"/>
    </source>
</evidence>
<comment type="caution">
    <text evidence="2">The sequence shown here is derived from an EMBL/GenBank/DDBJ whole genome shotgun (WGS) entry which is preliminary data.</text>
</comment>
<dbReference type="SUPFAM" id="SSF48452">
    <property type="entry name" value="TPR-like"/>
    <property type="match status" value="1"/>
</dbReference>
<feature type="transmembrane region" description="Helical" evidence="1">
    <location>
        <begin position="342"/>
        <end position="363"/>
    </location>
</feature>
<reference evidence="2 3" key="1">
    <citation type="submission" date="2019-04" db="EMBL/GenBank/DDBJ databases">
        <authorList>
            <person name="Park S."/>
            <person name="Yoon J.-H."/>
        </authorList>
    </citation>
    <scope>NUCLEOTIDE SEQUENCE [LARGE SCALE GENOMIC DNA]</scope>
    <source>
        <strain evidence="2 3">HJM-18</strain>
    </source>
</reference>
<keyword evidence="3" id="KW-1185">Reference proteome</keyword>
<organism evidence="2 3">
    <name type="scientific">Marinobacter confluentis</name>
    <dbReference type="NCBI Taxonomy" id="1697557"/>
    <lineage>
        <taxon>Bacteria</taxon>
        <taxon>Pseudomonadati</taxon>
        <taxon>Pseudomonadota</taxon>
        <taxon>Gammaproteobacteria</taxon>
        <taxon>Pseudomonadales</taxon>
        <taxon>Marinobacteraceae</taxon>
        <taxon>Marinobacter</taxon>
    </lineage>
</organism>
<protein>
    <submittedName>
        <fullName evidence="2">Uncharacterized protein</fullName>
    </submittedName>
</protein>
<dbReference type="OrthoDB" id="8566379at2"/>
<feature type="transmembrane region" description="Helical" evidence="1">
    <location>
        <begin position="369"/>
        <end position="387"/>
    </location>
</feature>
<keyword evidence="1" id="KW-0472">Membrane</keyword>
<feature type="transmembrane region" description="Helical" evidence="1">
    <location>
        <begin position="237"/>
        <end position="255"/>
    </location>
</feature>
<dbReference type="InterPro" id="IPR011990">
    <property type="entry name" value="TPR-like_helical_dom_sf"/>
</dbReference>
<name>A0A4Z1C9D6_9GAMM</name>
<dbReference type="AlphaFoldDB" id="A0A4Z1C9D6"/>
<dbReference type="RefSeq" id="WP_135802640.1">
    <property type="nucleotide sequence ID" value="NZ_SRPF01000002.1"/>
</dbReference>
<dbReference type="Proteomes" id="UP000298325">
    <property type="component" value="Unassembled WGS sequence"/>
</dbReference>
<dbReference type="Gene3D" id="1.25.40.10">
    <property type="entry name" value="Tetratricopeptide repeat domain"/>
    <property type="match status" value="1"/>
</dbReference>
<keyword evidence="1" id="KW-1133">Transmembrane helix</keyword>
<dbReference type="EMBL" id="SRPF01000002">
    <property type="protein sequence ID" value="TGN39976.1"/>
    <property type="molecule type" value="Genomic_DNA"/>
</dbReference>
<feature type="transmembrane region" description="Helical" evidence="1">
    <location>
        <begin position="132"/>
        <end position="149"/>
    </location>
</feature>
<keyword evidence="1" id="KW-0812">Transmembrane</keyword>